<evidence type="ECO:0000313" key="3">
    <source>
        <dbReference type="EMBL" id="KYG77822.1"/>
    </source>
</evidence>
<feature type="transmembrane region" description="Helical" evidence="2">
    <location>
        <begin position="7"/>
        <end position="25"/>
    </location>
</feature>
<proteinExistence type="predicted"/>
<gene>
    <name evidence="3" type="ORF">AWW68_03375</name>
</gene>
<reference evidence="3 4" key="1">
    <citation type="submission" date="2016-01" db="EMBL/GenBank/DDBJ databases">
        <title>Genome sequencing of Roseivirga spongicola UST030701-084.</title>
        <authorList>
            <person name="Selvaratnam C."/>
            <person name="Thevarajoo S."/>
            <person name="Goh K.M."/>
            <person name="Ee R."/>
            <person name="Chan K.-G."/>
            <person name="Chong C.S."/>
        </authorList>
    </citation>
    <scope>NUCLEOTIDE SEQUENCE [LARGE SCALE GENOMIC DNA]</scope>
    <source>
        <strain evidence="3 4">UST030701-084</strain>
    </source>
</reference>
<keyword evidence="2" id="KW-0812">Transmembrane</keyword>
<evidence type="ECO:0000256" key="1">
    <source>
        <dbReference type="SAM" id="MobiDB-lite"/>
    </source>
</evidence>
<accession>A0A150XGH8</accession>
<organism evidence="3 4">
    <name type="scientific">Roseivirga spongicola</name>
    <dbReference type="NCBI Taxonomy" id="333140"/>
    <lineage>
        <taxon>Bacteria</taxon>
        <taxon>Pseudomonadati</taxon>
        <taxon>Bacteroidota</taxon>
        <taxon>Cytophagia</taxon>
        <taxon>Cytophagales</taxon>
        <taxon>Roseivirgaceae</taxon>
        <taxon>Roseivirga</taxon>
    </lineage>
</organism>
<dbReference type="OrthoDB" id="983125at2"/>
<keyword evidence="4" id="KW-1185">Reference proteome</keyword>
<feature type="region of interest" description="Disordered" evidence="1">
    <location>
        <begin position="53"/>
        <end position="72"/>
    </location>
</feature>
<evidence type="ECO:0000256" key="2">
    <source>
        <dbReference type="SAM" id="Phobius"/>
    </source>
</evidence>
<dbReference type="Proteomes" id="UP000075606">
    <property type="component" value="Unassembled WGS sequence"/>
</dbReference>
<dbReference type="STRING" id="333140.AWW68_03375"/>
<evidence type="ECO:0000313" key="4">
    <source>
        <dbReference type="Proteomes" id="UP000075606"/>
    </source>
</evidence>
<dbReference type="EMBL" id="LRPC01000001">
    <property type="protein sequence ID" value="KYG77822.1"/>
    <property type="molecule type" value="Genomic_DNA"/>
</dbReference>
<feature type="transmembrane region" description="Helical" evidence="2">
    <location>
        <begin position="31"/>
        <end position="48"/>
    </location>
</feature>
<keyword evidence="2" id="KW-1133">Transmembrane helix</keyword>
<protein>
    <submittedName>
        <fullName evidence="3">Uncharacterized protein</fullName>
    </submittedName>
</protein>
<dbReference type="AlphaFoldDB" id="A0A150XGH8"/>
<comment type="caution">
    <text evidence="3">The sequence shown here is derived from an EMBL/GenBank/DDBJ whole genome shotgun (WGS) entry which is preliminary data.</text>
</comment>
<dbReference type="RefSeq" id="WP_068216577.1">
    <property type="nucleotide sequence ID" value="NZ_CP139724.1"/>
</dbReference>
<sequence>MKNLGDTILFSLSVVFFVIGVHQTMNFGIASSYFIFMISLGLLFLMRYRRAKRKEEDKQNQSGSSKKTKSKR</sequence>
<name>A0A150XGH8_9BACT</name>
<keyword evidence="2" id="KW-0472">Membrane</keyword>